<dbReference type="PANTHER" id="PTHR16214">
    <property type="entry name" value="TRANSMEMBRANE PROTEIN 260"/>
    <property type="match status" value="1"/>
</dbReference>
<organism evidence="2 3">
    <name type="scientific">Faecalibacter bovis</name>
    <dbReference type="NCBI Taxonomy" id="2898187"/>
    <lineage>
        <taxon>Bacteria</taxon>
        <taxon>Pseudomonadati</taxon>
        <taxon>Bacteroidota</taxon>
        <taxon>Flavobacteriia</taxon>
        <taxon>Flavobacteriales</taxon>
        <taxon>Weeksellaceae</taxon>
        <taxon>Faecalibacter</taxon>
    </lineage>
</organism>
<feature type="transmembrane region" description="Helical" evidence="1">
    <location>
        <begin position="296"/>
        <end position="318"/>
    </location>
</feature>
<feature type="transmembrane region" description="Helical" evidence="1">
    <location>
        <begin position="156"/>
        <end position="174"/>
    </location>
</feature>
<feature type="transmembrane region" description="Helical" evidence="1">
    <location>
        <begin position="610"/>
        <end position="632"/>
    </location>
</feature>
<sequence>MDNNFRKWNNILGWVMFAIAAVVYLMTMERHLSLWDCGEYIVSSAKLGVTHAPGAALFQLFGAVWAGLSFGDGGKYAILINSTSALFSAGTILFLFWTITYFARKMFMNQKDINISVDAISLNQTQKLITLGSGLIGASIFMFSDTFWFSAVEGEVYAMSSFFTAVIVWLITKWDPVADTERGNKWLVVIALFIGLSIGVHLMAILAVPLVCYVYYARKYKFSVKSFIIANIITVGILAFTFKIIFPLSMTFFGKTEIYVVNNLGMPFHSGSIIASVILIGFLYAVFKLSKKYGSALVNTISWCVTFMLVGFSCWLVIPIRANANPHMNLNDPDTALGVLDYFNREQYGSWPVMYGPAYTAHIANDGINKDADGNYERVVTGADYVKDNRIGQYVKVSDRIDYVYNDKYMKIFPKMFNPDPNVMENYAAVYGFPEFSLNAAYYNDEGAQQAYAELMSRKEAKSLKIADLRKYNEILDIEPPTFAQQVNYFLDYQVGYMFLRYFMWNFSGRQNDLEGNFEVTKGNWISGFSFIDNPRLGDQSILPAEYKNDGTNVYYMLPLILGLIGMFVQLNRNFVNWWAILSLFFLTSVGIIIYTSVKPFEPRERDYALVSSFFAFSIWCGLGVQGIYFALKKITKKEVTPGLAGGVIAVLAGIPVLMGFQNWDDHDRSERSVAYSLAYNYINPLDKNAILFVYGDNDTYPLWGLQETENFREDVKIANLTLAASPWNLEQLLRRTYNATGLPTNLKTSDFQSGTNDNIFMVAGTIANIFDQLNSFTKTGPNGEKIALSQLAQMTPEQASQFLTDPELDLNQILSVYTGLAPLEKFITNDTMTAKEAIDFILDNKSETKKALADYFGYQVGPVNFLPVSKIKIPVNKANAIKYGIVAKEDADKMVDEIVINITKSTLYKSDLMMISMLANYNWDRPIYFSGGGVSDASNTFYLNDYLQNTGLTYKFVPIYNEFGKGGVIGGSNLNELSRIFYSFKSSGFENPNASFSITERAYTSSYRNVAVRLADDLLKAGKKAEAIKVLDKIMNDIPAWTQYDVGYGVSRIAGLYLKAGENKKAQDLFAYVRKNSNDKINFFNTLSIGNRNTVSRDVASAKSDIMMALFNEVSAISEKGEKQKALARFEKDFAPLKAEFETMYKEVIADGKVDPNEETRLMNQLNFLNDLIGVAAEVDTIYAKKQQDILYKIVGQ</sequence>
<protein>
    <submittedName>
        <fullName evidence="2">DUF2723 domain-containing protein</fullName>
    </submittedName>
</protein>
<name>A0ABX7XDZ6_9FLAO</name>
<dbReference type="PANTHER" id="PTHR16214:SF3">
    <property type="entry name" value="TRANSMEMBRANE PROTEIN 260"/>
    <property type="match status" value="1"/>
</dbReference>
<evidence type="ECO:0000313" key="2">
    <source>
        <dbReference type="EMBL" id="QTV06115.1"/>
    </source>
</evidence>
<feature type="transmembrane region" description="Helical" evidence="1">
    <location>
        <begin position="128"/>
        <end position="149"/>
    </location>
</feature>
<feature type="transmembrane region" description="Helical" evidence="1">
    <location>
        <begin position="12"/>
        <end position="32"/>
    </location>
</feature>
<keyword evidence="3" id="KW-1185">Reference proteome</keyword>
<keyword evidence="1" id="KW-0812">Transmembrane</keyword>
<dbReference type="RefSeq" id="WP_230476757.1">
    <property type="nucleotide sequence ID" value="NZ_CP072842.1"/>
</dbReference>
<feature type="transmembrane region" description="Helical" evidence="1">
    <location>
        <begin position="266"/>
        <end position="287"/>
    </location>
</feature>
<evidence type="ECO:0000256" key="1">
    <source>
        <dbReference type="SAM" id="Phobius"/>
    </source>
</evidence>
<feature type="transmembrane region" description="Helical" evidence="1">
    <location>
        <begin position="578"/>
        <end position="598"/>
    </location>
</feature>
<dbReference type="InterPro" id="IPR021280">
    <property type="entry name" value="TMEM260-like"/>
</dbReference>
<dbReference type="EMBL" id="CP072842">
    <property type="protein sequence ID" value="QTV06115.1"/>
    <property type="molecule type" value="Genomic_DNA"/>
</dbReference>
<accession>A0ABX7XDZ6</accession>
<reference evidence="2 3" key="1">
    <citation type="journal article" date="2021" name="Int. J. Syst. Evol. Microbiol.">
        <title>Faecalibacter bovis sp. nov., isolated from cow faeces.</title>
        <authorList>
            <person name="Li F."/>
            <person name="Zhao W."/>
            <person name="Hong Q."/>
            <person name="Shao Q."/>
            <person name="Song J."/>
            <person name="Yang S."/>
        </authorList>
    </citation>
    <scope>NUCLEOTIDE SEQUENCE [LARGE SCALE GENOMIC DNA]</scope>
    <source>
        <strain evidence="2 3">ZY171143</strain>
    </source>
</reference>
<feature type="transmembrane region" description="Helical" evidence="1">
    <location>
        <begin position="52"/>
        <end position="71"/>
    </location>
</feature>
<feature type="transmembrane region" description="Helical" evidence="1">
    <location>
        <begin position="554"/>
        <end position="571"/>
    </location>
</feature>
<gene>
    <name evidence="2" type="ORF">J9309_01885</name>
</gene>
<feature type="transmembrane region" description="Helical" evidence="1">
    <location>
        <begin position="228"/>
        <end position="246"/>
    </location>
</feature>
<dbReference type="Pfam" id="PF11028">
    <property type="entry name" value="TMEM260-like"/>
    <property type="match status" value="1"/>
</dbReference>
<keyword evidence="1" id="KW-0472">Membrane</keyword>
<feature type="transmembrane region" description="Helical" evidence="1">
    <location>
        <begin position="78"/>
        <end position="99"/>
    </location>
</feature>
<proteinExistence type="predicted"/>
<dbReference type="InterPro" id="IPR052724">
    <property type="entry name" value="GT117_domain-containing"/>
</dbReference>
<keyword evidence="1" id="KW-1133">Transmembrane helix</keyword>
<evidence type="ECO:0000313" key="3">
    <source>
        <dbReference type="Proteomes" id="UP000672011"/>
    </source>
</evidence>
<reference evidence="3" key="2">
    <citation type="submission" date="2021-04" db="EMBL/GenBank/DDBJ databases">
        <title>Taxonomy of Flavobacteriaceae bacterium ZY171143.</title>
        <authorList>
            <person name="Li F."/>
        </authorList>
    </citation>
    <scope>NUCLEOTIDE SEQUENCE [LARGE SCALE GENOMIC DNA]</scope>
    <source>
        <strain evidence="3">ZY171143</strain>
    </source>
</reference>
<dbReference type="Proteomes" id="UP000672011">
    <property type="component" value="Chromosome"/>
</dbReference>
<feature type="transmembrane region" description="Helical" evidence="1">
    <location>
        <begin position="644"/>
        <end position="664"/>
    </location>
</feature>
<feature type="transmembrane region" description="Helical" evidence="1">
    <location>
        <begin position="186"/>
        <end position="216"/>
    </location>
</feature>